<organism evidence="3 4">
    <name type="scientific">Aureimonas glaciei</name>
    <dbReference type="NCBI Taxonomy" id="1776957"/>
    <lineage>
        <taxon>Bacteria</taxon>
        <taxon>Pseudomonadati</taxon>
        <taxon>Pseudomonadota</taxon>
        <taxon>Alphaproteobacteria</taxon>
        <taxon>Hyphomicrobiales</taxon>
        <taxon>Aurantimonadaceae</taxon>
        <taxon>Aureimonas</taxon>
    </lineage>
</organism>
<feature type="transmembrane region" description="Helical" evidence="2">
    <location>
        <begin position="173"/>
        <end position="191"/>
    </location>
</feature>
<feature type="transmembrane region" description="Helical" evidence="2">
    <location>
        <begin position="234"/>
        <end position="255"/>
    </location>
</feature>
<feature type="transmembrane region" description="Helical" evidence="2">
    <location>
        <begin position="89"/>
        <end position="113"/>
    </location>
</feature>
<evidence type="ECO:0000313" key="4">
    <source>
        <dbReference type="Proteomes" id="UP000613160"/>
    </source>
</evidence>
<dbReference type="RefSeq" id="WP_373289532.1">
    <property type="nucleotide sequence ID" value="NZ_BMJJ01000001.1"/>
</dbReference>
<name>A0A917D7S6_9HYPH</name>
<dbReference type="Pfam" id="PF10129">
    <property type="entry name" value="OpgC_C"/>
    <property type="match status" value="1"/>
</dbReference>
<feature type="transmembrane region" description="Helical" evidence="2">
    <location>
        <begin position="315"/>
        <end position="335"/>
    </location>
</feature>
<feature type="transmembrane region" description="Helical" evidence="2">
    <location>
        <begin position="341"/>
        <end position="362"/>
    </location>
</feature>
<comment type="caution">
    <text evidence="3">The sequence shown here is derived from an EMBL/GenBank/DDBJ whole genome shotgun (WGS) entry which is preliminary data.</text>
</comment>
<protein>
    <submittedName>
        <fullName evidence="3">Membrane protein</fullName>
    </submittedName>
</protein>
<feature type="transmembrane region" description="Helical" evidence="2">
    <location>
        <begin position="203"/>
        <end position="222"/>
    </location>
</feature>
<dbReference type="AlphaFoldDB" id="A0A917D7S6"/>
<accession>A0A917D7S6</accession>
<dbReference type="PIRSF" id="PIRSF028704">
    <property type="entry name" value="UPC028704"/>
    <property type="match status" value="1"/>
</dbReference>
<proteinExistence type="predicted"/>
<reference evidence="3" key="1">
    <citation type="journal article" date="2014" name="Int. J. Syst. Evol. Microbiol.">
        <title>Complete genome sequence of Corynebacterium casei LMG S-19264T (=DSM 44701T), isolated from a smear-ripened cheese.</title>
        <authorList>
            <consortium name="US DOE Joint Genome Institute (JGI-PGF)"/>
            <person name="Walter F."/>
            <person name="Albersmeier A."/>
            <person name="Kalinowski J."/>
            <person name="Ruckert C."/>
        </authorList>
    </citation>
    <scope>NUCLEOTIDE SEQUENCE</scope>
    <source>
        <strain evidence="3">CGMCC 1.15493</strain>
    </source>
</reference>
<keyword evidence="2" id="KW-1133">Transmembrane helix</keyword>
<dbReference type="Proteomes" id="UP000613160">
    <property type="component" value="Unassembled WGS sequence"/>
</dbReference>
<feature type="region of interest" description="Disordered" evidence="1">
    <location>
        <begin position="372"/>
        <end position="404"/>
    </location>
</feature>
<keyword evidence="2" id="KW-0472">Membrane</keyword>
<evidence type="ECO:0000256" key="1">
    <source>
        <dbReference type="SAM" id="MobiDB-lite"/>
    </source>
</evidence>
<feature type="transmembrane region" description="Helical" evidence="2">
    <location>
        <begin position="51"/>
        <end position="68"/>
    </location>
</feature>
<sequence length="404" mass="44237">MTLQTNPIPATGRDHRVDFYRGIALVTIFVNHVPGTLWENFTGRNFGFSDAAELFVFLAGFASAYAYGRPFLGGDRLMASLRSVRRAGLLYIIHILVTMLAIGLFAWASLAFGRGDLMQQLGIEMLMSHPVEALLAIVTLGLQIGYVNILPMYAVILLMLPLMLWIAGVFGRNAMLAVSVLGWIVTGVLRLDLPIYPNEGGWFFNPLAWQVLFAIGLYCGLAKWQRGYAVAANPWLYGAALLYLLFAFLIIRLDVWGFERSLGLPFLIGEFDKTYVTLPRLLHVLALVYVFAYAPSTSPLSQVSKGNPLAMLGRHSLPIFACGTLLALACQVVRLDRDASLPFDTALIGLGLALQFALARYLDWWRLASRPAAKPQPGASRPAGQPASRVSGHGLAPAQAASRR</sequence>
<evidence type="ECO:0000256" key="2">
    <source>
        <dbReference type="SAM" id="Phobius"/>
    </source>
</evidence>
<keyword evidence="4" id="KW-1185">Reference proteome</keyword>
<feature type="transmembrane region" description="Helical" evidence="2">
    <location>
        <begin position="133"/>
        <end position="166"/>
    </location>
</feature>
<dbReference type="EMBL" id="BMJJ01000001">
    <property type="protein sequence ID" value="GGD04794.1"/>
    <property type="molecule type" value="Genomic_DNA"/>
</dbReference>
<dbReference type="PANTHER" id="PTHR38592:SF3">
    <property type="entry name" value="BLL4819 PROTEIN"/>
    <property type="match status" value="1"/>
</dbReference>
<gene>
    <name evidence="3" type="ORF">GCM10011335_04500</name>
</gene>
<evidence type="ECO:0000313" key="3">
    <source>
        <dbReference type="EMBL" id="GGD04794.1"/>
    </source>
</evidence>
<dbReference type="PANTHER" id="PTHR38592">
    <property type="entry name" value="BLL4819 PROTEIN"/>
    <property type="match status" value="1"/>
</dbReference>
<reference evidence="3" key="2">
    <citation type="submission" date="2020-09" db="EMBL/GenBank/DDBJ databases">
        <authorList>
            <person name="Sun Q."/>
            <person name="Zhou Y."/>
        </authorList>
    </citation>
    <scope>NUCLEOTIDE SEQUENCE</scope>
    <source>
        <strain evidence="3">CGMCC 1.15493</strain>
    </source>
</reference>
<dbReference type="InterPro" id="IPR014550">
    <property type="entry name" value="UCP028704_OpgC"/>
</dbReference>
<feature type="transmembrane region" description="Helical" evidence="2">
    <location>
        <begin position="275"/>
        <end position="294"/>
    </location>
</feature>
<keyword evidence="2" id="KW-0812">Transmembrane</keyword>